<keyword evidence="1" id="KW-0812">Transmembrane</keyword>
<gene>
    <name evidence="2" type="ORF">H9798_03630</name>
</gene>
<organism evidence="2 3">
    <name type="scientific">Candidatus Mediterraneibacter pullicola</name>
    <dbReference type="NCBI Taxonomy" id="2838682"/>
    <lineage>
        <taxon>Bacteria</taxon>
        <taxon>Bacillati</taxon>
        <taxon>Bacillota</taxon>
        <taxon>Clostridia</taxon>
        <taxon>Lachnospirales</taxon>
        <taxon>Lachnospiraceae</taxon>
        <taxon>Mediterraneibacter</taxon>
    </lineage>
</organism>
<dbReference type="AlphaFoldDB" id="A0A9D2KJ48"/>
<feature type="transmembrane region" description="Helical" evidence="1">
    <location>
        <begin position="32"/>
        <end position="50"/>
    </location>
</feature>
<sequence>MEREDILAKSRAENKNKDIYEQEVLKQASRSAVVVQMAFATIFFVTQIFVGKGINWGLWAIVFSASMTINWVKYIRLRRKLELAIAIAYTILISVMSGYHIYNLIVSSTIL</sequence>
<dbReference type="Proteomes" id="UP000824223">
    <property type="component" value="Unassembled WGS sequence"/>
</dbReference>
<dbReference type="Pfam" id="PF20040">
    <property type="entry name" value="DUF6442"/>
    <property type="match status" value="1"/>
</dbReference>
<accession>A0A9D2KJ48</accession>
<evidence type="ECO:0000313" key="2">
    <source>
        <dbReference type="EMBL" id="HJA06226.1"/>
    </source>
</evidence>
<evidence type="ECO:0000313" key="3">
    <source>
        <dbReference type="Proteomes" id="UP000824223"/>
    </source>
</evidence>
<dbReference type="InterPro" id="IPR045620">
    <property type="entry name" value="DUF6442"/>
</dbReference>
<protein>
    <submittedName>
        <fullName evidence="2">Uncharacterized protein</fullName>
    </submittedName>
</protein>
<keyword evidence="1" id="KW-0472">Membrane</keyword>
<feature type="transmembrane region" description="Helical" evidence="1">
    <location>
        <begin position="81"/>
        <end position="102"/>
    </location>
</feature>
<name>A0A9D2KJ48_9FIRM</name>
<reference evidence="2" key="1">
    <citation type="journal article" date="2021" name="PeerJ">
        <title>Extensive microbial diversity within the chicken gut microbiome revealed by metagenomics and culture.</title>
        <authorList>
            <person name="Gilroy R."/>
            <person name="Ravi A."/>
            <person name="Getino M."/>
            <person name="Pursley I."/>
            <person name="Horton D.L."/>
            <person name="Alikhan N.F."/>
            <person name="Baker D."/>
            <person name="Gharbi K."/>
            <person name="Hall N."/>
            <person name="Watson M."/>
            <person name="Adriaenssens E.M."/>
            <person name="Foster-Nyarko E."/>
            <person name="Jarju S."/>
            <person name="Secka A."/>
            <person name="Antonio M."/>
            <person name="Oren A."/>
            <person name="Chaudhuri R.R."/>
            <person name="La Ragione R."/>
            <person name="Hildebrand F."/>
            <person name="Pallen M.J."/>
        </authorList>
    </citation>
    <scope>NUCLEOTIDE SEQUENCE</scope>
    <source>
        <strain evidence="2">ChiSjej2B20-11307</strain>
    </source>
</reference>
<evidence type="ECO:0000256" key="1">
    <source>
        <dbReference type="SAM" id="Phobius"/>
    </source>
</evidence>
<reference evidence="2" key="2">
    <citation type="submission" date="2021-04" db="EMBL/GenBank/DDBJ databases">
        <authorList>
            <person name="Gilroy R."/>
        </authorList>
    </citation>
    <scope>NUCLEOTIDE SEQUENCE</scope>
    <source>
        <strain evidence="2">ChiSjej2B20-11307</strain>
    </source>
</reference>
<comment type="caution">
    <text evidence="2">The sequence shown here is derived from an EMBL/GenBank/DDBJ whole genome shotgun (WGS) entry which is preliminary data.</text>
</comment>
<dbReference type="EMBL" id="DXAK01000015">
    <property type="protein sequence ID" value="HJA06226.1"/>
    <property type="molecule type" value="Genomic_DNA"/>
</dbReference>
<keyword evidence="1" id="KW-1133">Transmembrane helix</keyword>
<proteinExistence type="predicted"/>
<feature type="transmembrane region" description="Helical" evidence="1">
    <location>
        <begin position="56"/>
        <end position="74"/>
    </location>
</feature>